<evidence type="ECO:0000313" key="7">
    <source>
        <dbReference type="EMBL" id="OSY38084.1"/>
    </source>
</evidence>
<dbReference type="SUPFAM" id="SSF46689">
    <property type="entry name" value="Homeodomain-like"/>
    <property type="match status" value="1"/>
</dbReference>
<dbReference type="EMBL" id="MIGB01000025">
    <property type="protein sequence ID" value="OSY38084.1"/>
    <property type="molecule type" value="Genomic_DNA"/>
</dbReference>
<dbReference type="Pfam" id="PF17754">
    <property type="entry name" value="TetR_C_14"/>
    <property type="match status" value="1"/>
</dbReference>
<comment type="caution">
    <text evidence="7">The sequence shown here is derived from an EMBL/GenBank/DDBJ whole genome shotgun (WGS) entry which is preliminary data.</text>
</comment>
<keyword evidence="3" id="KW-0804">Transcription</keyword>
<dbReference type="InterPro" id="IPR009057">
    <property type="entry name" value="Homeodomain-like_sf"/>
</dbReference>
<dbReference type="GO" id="GO:0000976">
    <property type="term" value="F:transcription cis-regulatory region binding"/>
    <property type="evidence" value="ECO:0007669"/>
    <property type="project" value="TreeGrafter"/>
</dbReference>
<dbReference type="InterPro" id="IPR050109">
    <property type="entry name" value="HTH-type_TetR-like_transc_reg"/>
</dbReference>
<dbReference type="OrthoDB" id="956698at2"/>
<dbReference type="PANTHER" id="PTHR30055:SF238">
    <property type="entry name" value="MYCOFACTOCIN BIOSYNTHESIS TRANSCRIPTIONAL REGULATOR MFTR-RELATED"/>
    <property type="match status" value="1"/>
</dbReference>
<evidence type="ECO:0000256" key="3">
    <source>
        <dbReference type="ARBA" id="ARBA00023163"/>
    </source>
</evidence>
<gene>
    <name evidence="7" type="ORF">BG845_04257</name>
</gene>
<dbReference type="Gene3D" id="1.10.357.10">
    <property type="entry name" value="Tetracycline Repressor, domain 2"/>
    <property type="match status" value="1"/>
</dbReference>
<dbReference type="InterPro" id="IPR023851">
    <property type="entry name" value="Tscrpt_reg_TetR-type"/>
</dbReference>
<evidence type="ECO:0000256" key="1">
    <source>
        <dbReference type="ARBA" id="ARBA00023015"/>
    </source>
</evidence>
<dbReference type="Gene3D" id="1.10.10.60">
    <property type="entry name" value="Homeodomain-like"/>
    <property type="match status" value="1"/>
</dbReference>
<keyword evidence="1" id="KW-0805">Transcription regulation</keyword>
<dbReference type="Proteomes" id="UP000194360">
    <property type="component" value="Unassembled WGS sequence"/>
</dbReference>
<dbReference type="Pfam" id="PF00440">
    <property type="entry name" value="TetR_N"/>
    <property type="match status" value="1"/>
</dbReference>
<protein>
    <submittedName>
        <fullName evidence="7">Bacterial regulatory protein</fullName>
    </submittedName>
</protein>
<dbReference type="PRINTS" id="PR00455">
    <property type="entry name" value="HTHTETR"/>
</dbReference>
<dbReference type="GO" id="GO:0003700">
    <property type="term" value="F:DNA-binding transcription factor activity"/>
    <property type="evidence" value="ECO:0007669"/>
    <property type="project" value="TreeGrafter"/>
</dbReference>
<feature type="DNA-binding region" description="H-T-H motif" evidence="4">
    <location>
        <begin position="52"/>
        <end position="71"/>
    </location>
</feature>
<name>A0A1Y2MS84_PSEAH</name>
<evidence type="ECO:0000256" key="4">
    <source>
        <dbReference type="PROSITE-ProRule" id="PRU00335"/>
    </source>
</evidence>
<dbReference type="InterPro" id="IPR001647">
    <property type="entry name" value="HTH_TetR"/>
</dbReference>
<dbReference type="AlphaFoldDB" id="A0A1Y2MS84"/>
<proteinExistence type="predicted"/>
<evidence type="ECO:0000256" key="2">
    <source>
        <dbReference type="ARBA" id="ARBA00023125"/>
    </source>
</evidence>
<dbReference type="PROSITE" id="PS50977">
    <property type="entry name" value="HTH_TETR_2"/>
    <property type="match status" value="1"/>
</dbReference>
<dbReference type="STRING" id="2074.BG845_04257"/>
<feature type="domain" description="HTH tetR-type" evidence="6">
    <location>
        <begin position="29"/>
        <end position="89"/>
    </location>
</feature>
<reference evidence="7 8" key="1">
    <citation type="submission" date="2016-09" db="EMBL/GenBank/DDBJ databases">
        <title>Pseudonocardia autotrophica DSM535, a candidate organism with high potential of specific P450 cytochromes.</title>
        <authorList>
            <person name="Grumaz C."/>
            <person name="Vainshtein Y."/>
            <person name="Kirstahler P."/>
            <person name="Sohn K."/>
        </authorList>
    </citation>
    <scope>NUCLEOTIDE SEQUENCE [LARGE SCALE GENOMIC DNA]</scope>
    <source>
        <strain evidence="7 8">DSM 535</strain>
    </source>
</reference>
<keyword evidence="8" id="KW-1185">Reference proteome</keyword>
<dbReference type="InterPro" id="IPR041347">
    <property type="entry name" value="MftR_C"/>
</dbReference>
<keyword evidence="2 4" id="KW-0238">DNA-binding</keyword>
<accession>A0A1Y2MS84</accession>
<evidence type="ECO:0000313" key="8">
    <source>
        <dbReference type="Proteomes" id="UP000194360"/>
    </source>
</evidence>
<evidence type="ECO:0000259" key="6">
    <source>
        <dbReference type="PROSITE" id="PS50977"/>
    </source>
</evidence>
<dbReference type="PANTHER" id="PTHR30055">
    <property type="entry name" value="HTH-TYPE TRANSCRIPTIONAL REGULATOR RUTR"/>
    <property type="match status" value="1"/>
</dbReference>
<sequence>MSALTGNSRDDTDGSGAVSPLRRAGRRPVTSRSEIEHIALEMFSDHGFEHTTVDDVASAAGIGRRTFFRYYASKNDVAWGSFDEQLVRMRAVLAAQPADLPVLEGIRRAVLEFNHVEPAEQPWHRRRLRLILGTPALQAHSTLRYAAWREVVADHVAERRGEPASALVPQSIGHACLGVCLAAYERWLADDGAELAGLLDSVFESLIGGWSAELG</sequence>
<dbReference type="NCBIfam" id="TIGR03968">
    <property type="entry name" value="mycofact_TetR"/>
    <property type="match status" value="1"/>
</dbReference>
<evidence type="ECO:0000256" key="5">
    <source>
        <dbReference type="SAM" id="MobiDB-lite"/>
    </source>
</evidence>
<organism evidence="7 8">
    <name type="scientific">Pseudonocardia autotrophica</name>
    <name type="common">Amycolata autotrophica</name>
    <name type="synonym">Nocardia autotrophica</name>
    <dbReference type="NCBI Taxonomy" id="2074"/>
    <lineage>
        <taxon>Bacteria</taxon>
        <taxon>Bacillati</taxon>
        <taxon>Actinomycetota</taxon>
        <taxon>Actinomycetes</taxon>
        <taxon>Pseudonocardiales</taxon>
        <taxon>Pseudonocardiaceae</taxon>
        <taxon>Pseudonocardia</taxon>
    </lineage>
</organism>
<feature type="region of interest" description="Disordered" evidence="5">
    <location>
        <begin position="1"/>
        <end position="30"/>
    </location>
</feature>